<dbReference type="OrthoDB" id="7629232at2"/>
<dbReference type="AlphaFoldDB" id="A0A844Z5T0"/>
<dbReference type="RefSeq" id="WP_160614300.1">
    <property type="nucleotide sequence ID" value="NZ_JAUFQM010000001.1"/>
</dbReference>
<name>A0A844Z5T0_9SPHN</name>
<evidence type="ECO:0000313" key="2">
    <source>
        <dbReference type="Proteomes" id="UP000460290"/>
    </source>
</evidence>
<gene>
    <name evidence="1" type="ORF">GRI35_11600</name>
</gene>
<evidence type="ECO:0000313" key="1">
    <source>
        <dbReference type="EMBL" id="MXO84011.1"/>
    </source>
</evidence>
<protein>
    <submittedName>
        <fullName evidence="1">Uncharacterized protein</fullName>
    </submittedName>
</protein>
<comment type="caution">
    <text evidence="1">The sequence shown here is derived from an EMBL/GenBank/DDBJ whole genome shotgun (WGS) entry which is preliminary data.</text>
</comment>
<proteinExistence type="predicted"/>
<keyword evidence="2" id="KW-1185">Reference proteome</keyword>
<sequence length="159" mass="17346">MPPPVQTPVVMAIPDPDPTPPPPLPEPIYDNWLDAPQTPGDWTYRDGSGLSYATFSVAGSAARFGIECAKSSRTIRLVRGARANQTLPMRIRTETAERLLDAVPSPDDRPMLVATLPARDPLLDAIALSRGRFAVGTAGRETLYLPAWPEITRVIEDCR</sequence>
<organism evidence="1 2">
    <name type="scientific">Pontixanthobacter aestiaquae</name>
    <dbReference type="NCBI Taxonomy" id="1509367"/>
    <lineage>
        <taxon>Bacteria</taxon>
        <taxon>Pseudomonadati</taxon>
        <taxon>Pseudomonadota</taxon>
        <taxon>Alphaproteobacteria</taxon>
        <taxon>Sphingomonadales</taxon>
        <taxon>Erythrobacteraceae</taxon>
        <taxon>Pontixanthobacter</taxon>
    </lineage>
</organism>
<dbReference type="Proteomes" id="UP000460290">
    <property type="component" value="Unassembled WGS sequence"/>
</dbReference>
<reference evidence="1 2" key="1">
    <citation type="submission" date="2019-12" db="EMBL/GenBank/DDBJ databases">
        <title>Genomic-based taxomic classification of the family Erythrobacteraceae.</title>
        <authorList>
            <person name="Xu L."/>
        </authorList>
    </citation>
    <scope>NUCLEOTIDE SEQUENCE [LARGE SCALE GENOMIC DNA]</scope>
    <source>
        <strain evidence="1 2">KCTC 42006</strain>
    </source>
</reference>
<dbReference type="EMBL" id="WTYZ01000001">
    <property type="protein sequence ID" value="MXO84011.1"/>
    <property type="molecule type" value="Genomic_DNA"/>
</dbReference>
<accession>A0A844Z5T0</accession>